<feature type="transmembrane region" description="Helical" evidence="1">
    <location>
        <begin position="117"/>
        <end position="136"/>
    </location>
</feature>
<dbReference type="EMBL" id="FUKJ01000220">
    <property type="protein sequence ID" value="SJM92859.1"/>
    <property type="molecule type" value="Genomic_DNA"/>
</dbReference>
<keyword evidence="3" id="KW-0479">Metal-binding</keyword>
<evidence type="ECO:0000313" key="3">
    <source>
        <dbReference type="EMBL" id="SJM92859.1"/>
    </source>
</evidence>
<evidence type="ECO:0000313" key="4">
    <source>
        <dbReference type="Proteomes" id="UP000195442"/>
    </source>
</evidence>
<evidence type="ECO:0000259" key="2">
    <source>
        <dbReference type="Pfam" id="PF13490"/>
    </source>
</evidence>
<keyword evidence="3" id="KW-0863">Zinc-finger</keyword>
<reference evidence="4" key="1">
    <citation type="submission" date="2017-02" db="EMBL/GenBank/DDBJ databases">
        <authorList>
            <person name="Daims H."/>
        </authorList>
    </citation>
    <scope>NUCLEOTIDE SEQUENCE [LARGE SCALE GENOMIC DNA]</scope>
</reference>
<keyword evidence="3" id="KW-0862">Zinc</keyword>
<keyword evidence="4" id="KW-1185">Reference proteome</keyword>
<keyword evidence="1" id="KW-0472">Membrane</keyword>
<dbReference type="InterPro" id="IPR027383">
    <property type="entry name" value="Znf_put"/>
</dbReference>
<organism evidence="3 4">
    <name type="scientific">Crenothrix polyspora</name>
    <dbReference type="NCBI Taxonomy" id="360316"/>
    <lineage>
        <taxon>Bacteria</taxon>
        <taxon>Pseudomonadati</taxon>
        <taxon>Pseudomonadota</taxon>
        <taxon>Gammaproteobacteria</taxon>
        <taxon>Methylococcales</taxon>
        <taxon>Crenotrichaceae</taxon>
        <taxon>Crenothrix</taxon>
    </lineage>
</organism>
<accession>A0A1R4H9H0</accession>
<keyword evidence="1" id="KW-1133">Transmembrane helix</keyword>
<proteinExistence type="predicted"/>
<dbReference type="Pfam" id="PF13490">
    <property type="entry name" value="zf-HC2"/>
    <property type="match status" value="1"/>
</dbReference>
<dbReference type="Proteomes" id="UP000195442">
    <property type="component" value="Unassembled WGS sequence"/>
</dbReference>
<dbReference type="OrthoDB" id="7554380at2"/>
<keyword evidence="1" id="KW-0812">Transmembrane</keyword>
<feature type="domain" description="Putative zinc-finger" evidence="2">
    <location>
        <begin position="12"/>
        <end position="43"/>
    </location>
</feature>
<dbReference type="AlphaFoldDB" id="A0A1R4H9H0"/>
<evidence type="ECO:0000256" key="1">
    <source>
        <dbReference type="SAM" id="Phobius"/>
    </source>
</evidence>
<sequence length="236" mass="25856">MTHSNNTEHDVVVELLPWYVKNTLNPKEQMRVAQHLSSCSECQQELGLYRQIDNVNLGTSNTPIWKPSPVQFANILQGIDALETKAATAATETTKVAKTPGLFAKLSAWLKALPGPVFWIMSLETMAIAALVMLVVGRLPQQLPGGQLFETLSNERPSVTANLPRLHIVFAEDITEREIRTLLQTQQGQLVEGPSMLGVYTVQLAAGGVQEQQAIINLRANAKVKLVEGIAKVDQP</sequence>
<protein>
    <submittedName>
        <fullName evidence="3">Putative zinc-finger</fullName>
    </submittedName>
</protein>
<dbReference type="Gene3D" id="1.10.10.1320">
    <property type="entry name" value="Anti-sigma factor, zinc-finger domain"/>
    <property type="match status" value="1"/>
</dbReference>
<dbReference type="RefSeq" id="WP_087147142.1">
    <property type="nucleotide sequence ID" value="NZ_FUKJ01000220.1"/>
</dbReference>
<dbReference type="InterPro" id="IPR041916">
    <property type="entry name" value="Anti_sigma_zinc_sf"/>
</dbReference>
<name>A0A1R4H9H0_9GAMM</name>
<gene>
    <name evidence="3" type="ORF">CRENPOLYSF2_2970007</name>
</gene>
<dbReference type="GO" id="GO:0008270">
    <property type="term" value="F:zinc ion binding"/>
    <property type="evidence" value="ECO:0007669"/>
    <property type="project" value="UniProtKB-KW"/>
</dbReference>